<dbReference type="eggNOG" id="COG0834">
    <property type="taxonomic scope" value="Bacteria"/>
</dbReference>
<dbReference type="RefSeq" id="WP_014323146.1">
    <property type="nucleotide sequence ID" value="NC_016803.1"/>
</dbReference>
<dbReference type="AlphaFoldDB" id="F0JCP0"/>
<organism evidence="2 3">
    <name type="scientific">Pseudodesulfovibrio mercurii</name>
    <dbReference type="NCBI Taxonomy" id="641491"/>
    <lineage>
        <taxon>Bacteria</taxon>
        <taxon>Pseudomonadati</taxon>
        <taxon>Thermodesulfobacteriota</taxon>
        <taxon>Desulfovibrionia</taxon>
        <taxon>Desulfovibrionales</taxon>
        <taxon>Desulfovibrionaceae</taxon>
    </lineage>
</organism>
<evidence type="ECO:0000256" key="1">
    <source>
        <dbReference type="SAM" id="SignalP"/>
    </source>
</evidence>
<name>F0JCP0_9BACT</name>
<proteinExistence type="predicted"/>
<dbReference type="KEGG" id="ddn:DND132_2517"/>
<dbReference type="SUPFAM" id="SSF53850">
    <property type="entry name" value="Periplasmic binding protein-like II"/>
    <property type="match status" value="1"/>
</dbReference>
<gene>
    <name evidence="2" type="ORF">DND132_2517</name>
</gene>
<dbReference type="EMBL" id="CP003220">
    <property type="protein sequence ID" value="EGB15720.1"/>
    <property type="molecule type" value="Genomic_DNA"/>
</dbReference>
<dbReference type="Proteomes" id="UP000007845">
    <property type="component" value="Chromosome"/>
</dbReference>
<accession>F0JCP0</accession>
<feature type="chain" id="PRO_5003250871" evidence="1">
    <location>
        <begin position="24"/>
        <end position="263"/>
    </location>
</feature>
<evidence type="ECO:0000313" key="2">
    <source>
        <dbReference type="EMBL" id="EGB15720.1"/>
    </source>
</evidence>
<keyword evidence="3" id="KW-1185">Reference proteome</keyword>
<protein>
    <submittedName>
        <fullName evidence="2">Uncharacterized protein</fullName>
    </submittedName>
</protein>
<sequence length="263" mass="28960" precursor="true">MALLRTLSGGLVALLLAAHMALAATDAPIAPEDDWSPVPACVFGMPESGDAVRNDNTGFVTEVLRAALASAGYDLIHRDIPYRRARDELAEGRIQCTLTAKGASDAEGQARSVIAACDLTVAYVLARGFSGLHDLAGQKVAHLYGYDFQQILPVKIRPQPTYDRTSAIHMLDRGHVRYVVGEETLLKDAVRKTGLPLTEFGFARFMSMDLVPVFAPTAEGFRLRDIFDRRMREMARSGELAAIYHRNGLPEERIRHILSLDRN</sequence>
<keyword evidence="1" id="KW-0732">Signal</keyword>
<dbReference type="HOGENOM" id="CLU_1056582_0_0_7"/>
<dbReference type="SMR" id="F0JCP0"/>
<feature type="signal peptide" evidence="1">
    <location>
        <begin position="1"/>
        <end position="23"/>
    </location>
</feature>
<evidence type="ECO:0000313" key="3">
    <source>
        <dbReference type="Proteomes" id="UP000007845"/>
    </source>
</evidence>
<dbReference type="Gene3D" id="3.40.190.10">
    <property type="entry name" value="Periplasmic binding protein-like II"/>
    <property type="match status" value="2"/>
</dbReference>
<dbReference type="STRING" id="641491.DND132_2517"/>
<reference evidence="2 3" key="1">
    <citation type="journal article" date="2011" name="J. Bacteriol.">
        <title>Genome sequence of the mercury-methylating strain Desulfovibrio desulfuricans ND132.</title>
        <authorList>
            <person name="Brown S.D."/>
            <person name="Gilmour C.C."/>
            <person name="Kucken A.M."/>
            <person name="Wall J.D."/>
            <person name="Elias D.A."/>
            <person name="Brandt C.C."/>
            <person name="Podar M."/>
            <person name="Chertkov O."/>
            <person name="Held B."/>
            <person name="Bruce D.C."/>
            <person name="Detter J.C."/>
            <person name="Tapia R."/>
            <person name="Han C.S."/>
            <person name="Goodwin L.A."/>
            <person name="Cheng J.F."/>
            <person name="Pitluck S."/>
            <person name="Woyke T."/>
            <person name="Mikhailova N."/>
            <person name="Ivanova N.N."/>
            <person name="Han J."/>
            <person name="Lucas S."/>
            <person name="Lapidus A.L."/>
            <person name="Land M.L."/>
            <person name="Hauser L.J."/>
            <person name="Palumbo A.V."/>
        </authorList>
    </citation>
    <scope>NUCLEOTIDE SEQUENCE [LARGE SCALE GENOMIC DNA]</scope>
    <source>
        <strain evidence="2 3">ND132</strain>
    </source>
</reference>